<feature type="domain" description="TLC" evidence="7">
    <location>
        <begin position="78"/>
        <end position="278"/>
    </location>
</feature>
<keyword evidence="3 6" id="KW-1133">Transmembrane helix</keyword>
<name>A0A1E3PBI2_WICAA</name>
<keyword evidence="4 5" id="KW-0472">Membrane</keyword>
<gene>
    <name evidence="8" type="ORF">WICANDRAFT_25079</name>
</gene>
<dbReference type="GO" id="GO:0005783">
    <property type="term" value="C:endoplasmic reticulum"/>
    <property type="evidence" value="ECO:0007669"/>
    <property type="project" value="TreeGrafter"/>
</dbReference>
<reference evidence="8 9" key="1">
    <citation type="journal article" date="2016" name="Proc. Natl. Acad. Sci. U.S.A.">
        <title>Comparative genomics of biotechnologically important yeasts.</title>
        <authorList>
            <person name="Riley R."/>
            <person name="Haridas S."/>
            <person name="Wolfe K.H."/>
            <person name="Lopes M.R."/>
            <person name="Hittinger C.T."/>
            <person name="Goeker M."/>
            <person name="Salamov A.A."/>
            <person name="Wisecaver J.H."/>
            <person name="Long T.M."/>
            <person name="Calvey C.H."/>
            <person name="Aerts A.L."/>
            <person name="Barry K.W."/>
            <person name="Choi C."/>
            <person name="Clum A."/>
            <person name="Coughlan A.Y."/>
            <person name="Deshpande S."/>
            <person name="Douglass A.P."/>
            <person name="Hanson S.J."/>
            <person name="Klenk H.-P."/>
            <person name="LaButti K.M."/>
            <person name="Lapidus A."/>
            <person name="Lindquist E.A."/>
            <person name="Lipzen A.M."/>
            <person name="Meier-Kolthoff J.P."/>
            <person name="Ohm R.A."/>
            <person name="Otillar R.P."/>
            <person name="Pangilinan J.L."/>
            <person name="Peng Y."/>
            <person name="Rokas A."/>
            <person name="Rosa C.A."/>
            <person name="Scheuner C."/>
            <person name="Sibirny A.A."/>
            <person name="Slot J.C."/>
            <person name="Stielow J.B."/>
            <person name="Sun H."/>
            <person name="Kurtzman C.P."/>
            <person name="Blackwell M."/>
            <person name="Grigoriev I.V."/>
            <person name="Jeffries T.W."/>
        </authorList>
    </citation>
    <scope>NUCLEOTIDE SEQUENCE [LARGE SCALE GENOMIC DNA]</scope>
    <source>
        <strain evidence="9">ATCC 58044 / CBS 1984 / NCYC 433 / NRRL Y-366-8</strain>
    </source>
</reference>
<evidence type="ECO:0000256" key="4">
    <source>
        <dbReference type="ARBA" id="ARBA00023136"/>
    </source>
</evidence>
<evidence type="ECO:0000313" key="9">
    <source>
        <dbReference type="Proteomes" id="UP000094112"/>
    </source>
</evidence>
<dbReference type="GeneID" id="30198343"/>
<feature type="transmembrane region" description="Helical" evidence="6">
    <location>
        <begin position="141"/>
        <end position="163"/>
    </location>
</feature>
<evidence type="ECO:0000256" key="2">
    <source>
        <dbReference type="ARBA" id="ARBA00022692"/>
    </source>
</evidence>
<feature type="transmembrane region" description="Helical" evidence="6">
    <location>
        <begin position="46"/>
        <end position="71"/>
    </location>
</feature>
<sequence>MASQIASFFTSNRYHDPLSHVELPFINQYVKPLYNNEVLDKHIHELVIIILGYHSIYVSSSIFAPLLFPNAFKTLSTKNKIDFHIHVVSMVQAILILFAIIPLFNDPILSEDRVFGYTPYGGLIATMALGYFLWDTIVSLVYVRYFGIGFLLHGIVSSAVFWIGIQPYIVHYAAIFILFEISTPFLNLRWFGIRFPKLFPDWFNLVNNAILILIFFFIRICYGWYQAFQLGTDFYNASNDERFNLLYTIVIMGGNSVLNVLNLYWFYRMAKVAYAVIADMLSGGNEHDDAKKDI</sequence>
<evidence type="ECO:0000256" key="1">
    <source>
        <dbReference type="ARBA" id="ARBA00004141"/>
    </source>
</evidence>
<evidence type="ECO:0000259" key="7">
    <source>
        <dbReference type="PROSITE" id="PS50922"/>
    </source>
</evidence>
<evidence type="ECO:0000313" key="8">
    <source>
        <dbReference type="EMBL" id="ODQ62783.1"/>
    </source>
</evidence>
<feature type="transmembrane region" description="Helical" evidence="6">
    <location>
        <begin position="245"/>
        <end position="267"/>
    </location>
</feature>
<comment type="subcellular location">
    <subcellularLocation>
        <location evidence="1">Membrane</location>
        <topology evidence="1">Multi-pass membrane protein</topology>
    </subcellularLocation>
</comment>
<feature type="transmembrane region" description="Helical" evidence="6">
    <location>
        <begin position="202"/>
        <end position="225"/>
    </location>
</feature>
<proteinExistence type="predicted"/>
<dbReference type="SMART" id="SM00724">
    <property type="entry name" value="TLC"/>
    <property type="match status" value="1"/>
</dbReference>
<feature type="transmembrane region" description="Helical" evidence="6">
    <location>
        <begin position="83"/>
        <end position="105"/>
    </location>
</feature>
<dbReference type="PANTHER" id="PTHR13439:SF6">
    <property type="entry name" value="AAR085WP"/>
    <property type="match status" value="1"/>
</dbReference>
<dbReference type="PROSITE" id="PS50922">
    <property type="entry name" value="TLC"/>
    <property type="match status" value="1"/>
</dbReference>
<keyword evidence="2 5" id="KW-0812">Transmembrane</keyword>
<dbReference type="RefSeq" id="XP_019041990.1">
    <property type="nucleotide sequence ID" value="XM_019181097.1"/>
</dbReference>
<evidence type="ECO:0000256" key="6">
    <source>
        <dbReference type="SAM" id="Phobius"/>
    </source>
</evidence>
<dbReference type="OrthoDB" id="10266980at2759"/>
<organism evidence="8 9">
    <name type="scientific">Wickerhamomyces anomalus (strain ATCC 58044 / CBS 1984 / NCYC 433 / NRRL Y-366-8)</name>
    <name type="common">Yeast</name>
    <name type="synonym">Hansenula anomala</name>
    <dbReference type="NCBI Taxonomy" id="683960"/>
    <lineage>
        <taxon>Eukaryota</taxon>
        <taxon>Fungi</taxon>
        <taxon>Dikarya</taxon>
        <taxon>Ascomycota</taxon>
        <taxon>Saccharomycotina</taxon>
        <taxon>Saccharomycetes</taxon>
        <taxon>Phaffomycetales</taxon>
        <taxon>Wickerhamomycetaceae</taxon>
        <taxon>Wickerhamomyces</taxon>
    </lineage>
</organism>
<dbReference type="InterPro" id="IPR006634">
    <property type="entry name" value="TLC-dom"/>
</dbReference>
<dbReference type="Proteomes" id="UP000094112">
    <property type="component" value="Unassembled WGS sequence"/>
</dbReference>
<dbReference type="GO" id="GO:0071618">
    <property type="term" value="F:lysophosphatidylethanolamine acyltransferase activity"/>
    <property type="evidence" value="ECO:0007669"/>
    <property type="project" value="EnsemblFungi"/>
</dbReference>
<accession>A0A1E3PBI2</accession>
<dbReference type="Pfam" id="PF03798">
    <property type="entry name" value="TRAM_LAG1_CLN8"/>
    <property type="match status" value="1"/>
</dbReference>
<dbReference type="PANTHER" id="PTHR13439">
    <property type="entry name" value="CT120 PROTEIN"/>
    <property type="match status" value="1"/>
</dbReference>
<dbReference type="GO" id="GO:0036152">
    <property type="term" value="P:phosphatidylethanolamine acyl-chain remodeling"/>
    <property type="evidence" value="ECO:0007669"/>
    <property type="project" value="EnsemblFungi"/>
</dbReference>
<dbReference type="GO" id="GO:0055088">
    <property type="term" value="P:lipid homeostasis"/>
    <property type="evidence" value="ECO:0007669"/>
    <property type="project" value="TreeGrafter"/>
</dbReference>
<dbReference type="STRING" id="683960.A0A1E3PBI2"/>
<feature type="transmembrane region" description="Helical" evidence="6">
    <location>
        <begin position="117"/>
        <end position="134"/>
    </location>
</feature>
<dbReference type="AlphaFoldDB" id="A0A1E3PBI2"/>
<dbReference type="EMBL" id="KV454208">
    <property type="protein sequence ID" value="ODQ62783.1"/>
    <property type="molecule type" value="Genomic_DNA"/>
</dbReference>
<dbReference type="InterPro" id="IPR050846">
    <property type="entry name" value="TLCD"/>
</dbReference>
<feature type="transmembrane region" description="Helical" evidence="6">
    <location>
        <begin position="169"/>
        <end position="190"/>
    </location>
</feature>
<evidence type="ECO:0000256" key="5">
    <source>
        <dbReference type="PROSITE-ProRule" id="PRU00205"/>
    </source>
</evidence>
<evidence type="ECO:0000256" key="3">
    <source>
        <dbReference type="ARBA" id="ARBA00022989"/>
    </source>
</evidence>
<protein>
    <recommendedName>
        <fullName evidence="7">TLC domain-containing protein</fullName>
    </recommendedName>
</protein>
<keyword evidence="9" id="KW-1185">Reference proteome</keyword>
<dbReference type="GO" id="GO:0016020">
    <property type="term" value="C:membrane"/>
    <property type="evidence" value="ECO:0007669"/>
    <property type="project" value="UniProtKB-SubCell"/>
</dbReference>